<name>A0A645FDK5_9ZZZZ</name>
<evidence type="ECO:0000313" key="1">
    <source>
        <dbReference type="EMBL" id="MPN12451.1"/>
    </source>
</evidence>
<dbReference type="EMBL" id="VSSQ01058799">
    <property type="protein sequence ID" value="MPN12451.1"/>
    <property type="molecule type" value="Genomic_DNA"/>
</dbReference>
<sequence length="86" mass="9910">MEVAFLLTVWAEQDLDVTITLQESPALYQSPVFFFQKQSGVPAYQIDFSYQKGQSSVQQSQNLDQNRRFDFSVQPETEAAQQENIE</sequence>
<reference evidence="1" key="1">
    <citation type="submission" date="2019-08" db="EMBL/GenBank/DDBJ databases">
        <authorList>
            <person name="Kucharzyk K."/>
            <person name="Murdoch R.W."/>
            <person name="Higgins S."/>
            <person name="Loffler F."/>
        </authorList>
    </citation>
    <scope>NUCLEOTIDE SEQUENCE</scope>
</reference>
<protein>
    <submittedName>
        <fullName evidence="1">Uncharacterized protein</fullName>
    </submittedName>
</protein>
<organism evidence="1">
    <name type="scientific">bioreactor metagenome</name>
    <dbReference type="NCBI Taxonomy" id="1076179"/>
    <lineage>
        <taxon>unclassified sequences</taxon>
        <taxon>metagenomes</taxon>
        <taxon>ecological metagenomes</taxon>
    </lineage>
</organism>
<dbReference type="AlphaFoldDB" id="A0A645FDK5"/>
<comment type="caution">
    <text evidence="1">The sequence shown here is derived from an EMBL/GenBank/DDBJ whole genome shotgun (WGS) entry which is preliminary data.</text>
</comment>
<proteinExistence type="predicted"/>
<gene>
    <name evidence="1" type="ORF">SDC9_159769</name>
</gene>
<accession>A0A645FDK5</accession>